<feature type="compositionally biased region" description="Pro residues" evidence="1">
    <location>
        <begin position="598"/>
        <end position="620"/>
    </location>
</feature>
<feature type="region of interest" description="Disordered" evidence="1">
    <location>
        <begin position="73"/>
        <end position="92"/>
    </location>
</feature>
<feature type="region of interest" description="Disordered" evidence="1">
    <location>
        <begin position="33"/>
        <end position="62"/>
    </location>
</feature>
<dbReference type="InterPro" id="IPR045007">
    <property type="entry name" value="LSB5"/>
</dbReference>
<dbReference type="InterPro" id="IPR008942">
    <property type="entry name" value="ENTH_VHS"/>
</dbReference>
<sequence length="821" mass="90972">MRKLFGQKIKTPKSASANDVYIAPLEDTYYSQATVTPHERSSFPQNHNVYSNPPRSSSDDHWDLVSHESATIPSPYAQTQRPPSPFNTNVSVHSLRSNGYREQQPQQLQQQQQQPQQTLRKKPPTSSNPTAAVGILRALDPHPDVQQHQYHLQQQQHRERSDDNQTEFSFKEDRYTYSSSPSIPVNKEEKKEKKGFWDRAKERHQEGEKERQKAKERERREDDSQAELTRMIGFLTATASEDWTLVLEVCERASATETGAKETAKALRREFKYAEPPAQLSAARCASRKFLETVEDVVNNSRTSPVVRERLLQVLAAAAFYNPPRHKNEKDGFRPVWRKLKDPSQPDEGIPFDTEDSMLNPPIPTFAYPSETTPQVPSPKPPIARIIPPEEDMRRLFQECKVGKGNASLLSEALAFAKPQDLKNKPVIKEFYARCRASQELIYAQIPWASAGAERSRAAAAAATATATATQESTVATGGGAAVGRRLRKGSPTNKPRQLAATNPDEPPTAELTQEEQLLAALLSANEELTSALRVYEELERLKIEKETEERSKKETRMGSRRPPVNDESDSSAHRSSHFSHAHGTRSHSHAHTQSGTPSPPSPSPSPSPAPSSNPTPKHPPSIVSNHPHPLPPIPPSTPTVPAQNLAPPPHAPFGPRYPSQNNGSVGSVGNISRSRSPSPDKVTSRAGSTREKSVASGRTRDRDRGQSNHGHGHSSALSGSKDSFAGLDTARPPEIDGPPRLSEKAMGKRKQEPDELDNAFDPNDIFHDRNNESPSETLEDFDSDESAHPKVQYVYDAAAERTKERIREGMIAAKLVPGVH</sequence>
<dbReference type="Gene3D" id="1.20.58.160">
    <property type="match status" value="1"/>
</dbReference>
<dbReference type="GO" id="GO:0043130">
    <property type="term" value="F:ubiquitin binding"/>
    <property type="evidence" value="ECO:0007669"/>
    <property type="project" value="InterPro"/>
</dbReference>
<dbReference type="Proteomes" id="UP001212997">
    <property type="component" value="Unassembled WGS sequence"/>
</dbReference>
<feature type="region of interest" description="Disordered" evidence="1">
    <location>
        <begin position="145"/>
        <end position="225"/>
    </location>
</feature>
<feature type="compositionally biased region" description="Basic and acidic residues" evidence="1">
    <location>
        <begin position="742"/>
        <end position="754"/>
    </location>
</feature>
<dbReference type="GO" id="GO:0051666">
    <property type="term" value="P:actin cortical patch localization"/>
    <property type="evidence" value="ECO:0007669"/>
    <property type="project" value="TreeGrafter"/>
</dbReference>
<feature type="compositionally biased region" description="Basic and acidic residues" evidence="1">
    <location>
        <begin position="186"/>
        <end position="223"/>
    </location>
</feature>
<feature type="compositionally biased region" description="Polar residues" evidence="1">
    <location>
        <begin position="42"/>
        <end position="56"/>
    </location>
</feature>
<dbReference type="SUPFAM" id="SSF48464">
    <property type="entry name" value="ENTH/VHS domain"/>
    <property type="match status" value="1"/>
</dbReference>
<feature type="compositionally biased region" description="Basic and acidic residues" evidence="1">
    <location>
        <begin position="156"/>
        <end position="175"/>
    </location>
</feature>
<organism evidence="3 4">
    <name type="scientific">Meripilus lineatus</name>
    <dbReference type="NCBI Taxonomy" id="2056292"/>
    <lineage>
        <taxon>Eukaryota</taxon>
        <taxon>Fungi</taxon>
        <taxon>Dikarya</taxon>
        <taxon>Basidiomycota</taxon>
        <taxon>Agaricomycotina</taxon>
        <taxon>Agaricomycetes</taxon>
        <taxon>Polyporales</taxon>
        <taxon>Meripilaceae</taxon>
        <taxon>Meripilus</taxon>
    </lineage>
</organism>
<feature type="compositionally biased region" description="Low complexity" evidence="1">
    <location>
        <begin position="708"/>
        <end position="721"/>
    </location>
</feature>
<feature type="compositionally biased region" description="Basic and acidic residues" evidence="1">
    <location>
        <begin position="547"/>
        <end position="558"/>
    </location>
</feature>
<accession>A0AAD5UWW1</accession>
<feature type="domain" description="VHS" evidence="2">
    <location>
        <begin position="240"/>
        <end position="282"/>
    </location>
</feature>
<feature type="compositionally biased region" description="Polar residues" evidence="1">
    <location>
        <begin position="659"/>
        <end position="678"/>
    </location>
</feature>
<feature type="region of interest" description="Disordered" evidence="1">
    <location>
        <begin position="547"/>
        <end position="787"/>
    </location>
</feature>
<dbReference type="PANTHER" id="PTHR47789">
    <property type="entry name" value="LAS SEVENTEEN-BINDING PROTEIN 5"/>
    <property type="match status" value="1"/>
</dbReference>
<evidence type="ECO:0000313" key="4">
    <source>
        <dbReference type="Proteomes" id="UP001212997"/>
    </source>
</evidence>
<dbReference type="AlphaFoldDB" id="A0AAD5UWW1"/>
<proteinExistence type="predicted"/>
<dbReference type="GO" id="GO:0030479">
    <property type="term" value="C:actin cortical patch"/>
    <property type="evidence" value="ECO:0007669"/>
    <property type="project" value="TreeGrafter"/>
</dbReference>
<dbReference type="CDD" id="cd21383">
    <property type="entry name" value="GAT_GGA_Tom1-like"/>
    <property type="match status" value="1"/>
</dbReference>
<evidence type="ECO:0000259" key="2">
    <source>
        <dbReference type="PROSITE" id="PS50179"/>
    </source>
</evidence>
<feature type="compositionally biased region" description="Pro residues" evidence="1">
    <location>
        <begin position="629"/>
        <end position="639"/>
    </location>
</feature>
<keyword evidence="4" id="KW-1185">Reference proteome</keyword>
<feature type="region of interest" description="Disordered" evidence="1">
    <location>
        <begin position="343"/>
        <end position="382"/>
    </location>
</feature>
<feature type="compositionally biased region" description="Low complexity" evidence="1">
    <location>
        <begin position="103"/>
        <end position="117"/>
    </location>
</feature>
<dbReference type="GO" id="GO:0007034">
    <property type="term" value="P:vacuolar transport"/>
    <property type="evidence" value="ECO:0007669"/>
    <property type="project" value="UniProtKB-ARBA"/>
</dbReference>
<feature type="region of interest" description="Disordered" evidence="1">
    <location>
        <begin position="97"/>
        <end position="130"/>
    </location>
</feature>
<dbReference type="PROSITE" id="PS50179">
    <property type="entry name" value="VHS"/>
    <property type="match status" value="1"/>
</dbReference>
<feature type="compositionally biased region" description="Low complexity" evidence="1">
    <location>
        <begin position="466"/>
        <end position="476"/>
    </location>
</feature>
<gene>
    <name evidence="3" type="ORF">NLI96_g11315</name>
</gene>
<feature type="compositionally biased region" description="Basic and acidic residues" evidence="1">
    <location>
        <begin position="689"/>
        <end position="707"/>
    </location>
</feature>
<name>A0AAD5UWW1_9APHY</name>
<reference evidence="3" key="1">
    <citation type="submission" date="2022-07" db="EMBL/GenBank/DDBJ databases">
        <title>Genome Sequence of Physisporinus lineatus.</title>
        <authorList>
            <person name="Buettner E."/>
        </authorList>
    </citation>
    <scope>NUCLEOTIDE SEQUENCE</scope>
    <source>
        <strain evidence="3">VT162</strain>
    </source>
</reference>
<protein>
    <recommendedName>
        <fullName evidence="2">VHS domain-containing protein</fullName>
    </recommendedName>
</protein>
<dbReference type="CDD" id="cd16980">
    <property type="entry name" value="VHS_Lsb5"/>
    <property type="match status" value="1"/>
</dbReference>
<comment type="caution">
    <text evidence="3">The sequence shown here is derived from an EMBL/GenBank/DDBJ whole genome shotgun (WGS) entry which is preliminary data.</text>
</comment>
<evidence type="ECO:0000256" key="1">
    <source>
        <dbReference type="SAM" id="MobiDB-lite"/>
    </source>
</evidence>
<feature type="compositionally biased region" description="Basic residues" evidence="1">
    <location>
        <begin position="575"/>
        <end position="591"/>
    </location>
</feature>
<dbReference type="Gene3D" id="1.25.40.90">
    <property type="match status" value="1"/>
</dbReference>
<feature type="compositionally biased region" description="Low complexity" evidence="1">
    <location>
        <begin position="146"/>
        <end position="155"/>
    </location>
</feature>
<dbReference type="SUPFAM" id="SSF89009">
    <property type="entry name" value="GAT-like domain"/>
    <property type="match status" value="1"/>
</dbReference>
<dbReference type="InterPro" id="IPR038425">
    <property type="entry name" value="GAT_sf"/>
</dbReference>
<dbReference type="EMBL" id="JANAWD010000738">
    <property type="protein sequence ID" value="KAJ3476202.1"/>
    <property type="molecule type" value="Genomic_DNA"/>
</dbReference>
<dbReference type="GO" id="GO:0006897">
    <property type="term" value="P:endocytosis"/>
    <property type="evidence" value="ECO:0007669"/>
    <property type="project" value="InterPro"/>
</dbReference>
<dbReference type="GO" id="GO:0007015">
    <property type="term" value="P:actin filament organization"/>
    <property type="evidence" value="ECO:0007669"/>
    <property type="project" value="InterPro"/>
</dbReference>
<dbReference type="PANTHER" id="PTHR47789:SF2">
    <property type="entry name" value="VHS DOMAIN-CONTAINING PROTEIN"/>
    <property type="match status" value="1"/>
</dbReference>
<feature type="region of interest" description="Disordered" evidence="1">
    <location>
        <begin position="466"/>
        <end position="511"/>
    </location>
</feature>
<dbReference type="GO" id="GO:0035091">
    <property type="term" value="F:phosphatidylinositol binding"/>
    <property type="evidence" value="ECO:0007669"/>
    <property type="project" value="InterPro"/>
</dbReference>
<evidence type="ECO:0000313" key="3">
    <source>
        <dbReference type="EMBL" id="KAJ3476202.1"/>
    </source>
</evidence>
<dbReference type="InterPro" id="IPR002014">
    <property type="entry name" value="VHS_dom"/>
</dbReference>